<dbReference type="Proteomes" id="UP000053110">
    <property type="component" value="Unassembled WGS sequence"/>
</dbReference>
<dbReference type="CDD" id="cd14099">
    <property type="entry name" value="STKc_PLK"/>
    <property type="match status" value="1"/>
</dbReference>
<evidence type="ECO:0000256" key="5">
    <source>
        <dbReference type="ARBA" id="ARBA00022741"/>
    </source>
</evidence>
<name>A0A061HKM5_BLUGR</name>
<reference evidence="11" key="2">
    <citation type="submission" date="2013-01" db="EMBL/GenBank/DDBJ databases">
        <title>The wheat powdery mildew genome reveals unique evolution of an obligate biotroph.</title>
        <authorList>
            <person name="Oberhaensli S."/>
            <person name="Wicker T."/>
            <person name="Keller B."/>
        </authorList>
    </citation>
    <scope>NUCLEOTIDE SEQUENCE</scope>
    <source>
        <strain evidence="11">96224</strain>
    </source>
</reference>
<keyword evidence="3" id="KW-0723">Serine/threonine-protein kinase</keyword>
<dbReference type="HOGENOM" id="CLU_000288_46_0_1"/>
<evidence type="ECO:0000256" key="4">
    <source>
        <dbReference type="ARBA" id="ARBA00022679"/>
    </source>
</evidence>
<evidence type="ECO:0000256" key="7">
    <source>
        <dbReference type="ARBA" id="ARBA00022840"/>
    </source>
</evidence>
<dbReference type="SUPFAM" id="SSF82615">
    <property type="entry name" value="Polo-box domain"/>
    <property type="match status" value="2"/>
</dbReference>
<gene>
    <name evidence="11" type="ORF">BGT96224_1762</name>
    <name evidence="12" type="ORF">BGT96224V2_LOCUS115</name>
</gene>
<keyword evidence="7 8" id="KW-0067">ATP-binding</keyword>
<dbReference type="OrthoDB" id="408964at2759"/>
<dbReference type="GO" id="GO:0000922">
    <property type="term" value="C:spindle pole"/>
    <property type="evidence" value="ECO:0007669"/>
    <property type="project" value="TreeGrafter"/>
</dbReference>
<protein>
    <recommendedName>
        <fullName evidence="1">Serine/threonine-protein kinase ATG1</fullName>
    </recommendedName>
    <alternativeName>
        <fullName evidence="2">Serine/threonine-protein kinase atg1</fullName>
    </alternativeName>
</protein>
<dbReference type="InterPro" id="IPR017441">
    <property type="entry name" value="Protein_kinase_ATP_BS"/>
</dbReference>
<evidence type="ECO:0000256" key="3">
    <source>
        <dbReference type="ARBA" id="ARBA00022527"/>
    </source>
</evidence>
<reference evidence="12" key="3">
    <citation type="submission" date="2018-07" db="EMBL/GenBank/DDBJ databases">
        <authorList>
            <person name="Quirk P.G."/>
            <person name="Krulwich T.A."/>
        </authorList>
    </citation>
    <scope>NUCLEOTIDE SEQUENCE</scope>
    <source>
        <strain evidence="12">96224</strain>
    </source>
</reference>
<evidence type="ECO:0000256" key="1">
    <source>
        <dbReference type="ARBA" id="ARBA00018572"/>
    </source>
</evidence>
<feature type="region of interest" description="Disordered" evidence="9">
    <location>
        <begin position="1"/>
        <end position="54"/>
    </location>
</feature>
<dbReference type="FunFam" id="3.30.200.20:FF:000042">
    <property type="entry name" value="Aurora kinase A"/>
    <property type="match status" value="1"/>
</dbReference>
<dbReference type="FunFam" id="1.10.510.10:FF:000571">
    <property type="entry name" value="Maternal embryonic leucine zipper kinase"/>
    <property type="match status" value="1"/>
</dbReference>
<dbReference type="CDD" id="cd13118">
    <property type="entry name" value="POLO_box_1"/>
    <property type="match status" value="1"/>
</dbReference>
<dbReference type="PROSITE" id="PS00107">
    <property type="entry name" value="PROTEIN_KINASE_ATP"/>
    <property type="match status" value="1"/>
</dbReference>
<keyword evidence="4" id="KW-0808">Transferase</keyword>
<dbReference type="InterPro" id="IPR033701">
    <property type="entry name" value="POLO_box_1"/>
</dbReference>
<dbReference type="InterPro" id="IPR011009">
    <property type="entry name" value="Kinase-like_dom_sf"/>
</dbReference>
<feature type="domain" description="Protein kinase" evidence="10">
    <location>
        <begin position="61"/>
        <end position="323"/>
    </location>
</feature>
<evidence type="ECO:0000313" key="13">
    <source>
        <dbReference type="Proteomes" id="UP000053110"/>
    </source>
</evidence>
<evidence type="ECO:0000256" key="6">
    <source>
        <dbReference type="ARBA" id="ARBA00022777"/>
    </source>
</evidence>
<dbReference type="GO" id="GO:0005524">
    <property type="term" value="F:ATP binding"/>
    <property type="evidence" value="ECO:0007669"/>
    <property type="project" value="UniProtKB-UniRule"/>
</dbReference>
<dbReference type="PROSITE" id="PS50011">
    <property type="entry name" value="PROTEIN_KINASE_DOM"/>
    <property type="match status" value="1"/>
</dbReference>
<dbReference type="EMBL" id="UIGY01000001">
    <property type="protein sequence ID" value="SUZ07484.1"/>
    <property type="molecule type" value="Genomic_DNA"/>
</dbReference>
<evidence type="ECO:0000259" key="10">
    <source>
        <dbReference type="PROSITE" id="PS50011"/>
    </source>
</evidence>
<dbReference type="PANTHER" id="PTHR24345:SF0">
    <property type="entry name" value="CELL CYCLE SERINE_THREONINE-PROTEIN KINASE CDC5_MSD2"/>
    <property type="match status" value="1"/>
</dbReference>
<reference evidence="13" key="1">
    <citation type="journal article" date="2013" name="Nat. Genet.">
        <title>The wheat powdery mildew genome shows the unique evolution of an obligate biotroph.</title>
        <authorList>
            <person name="Wicker T."/>
            <person name="Oberhaensli S."/>
            <person name="Parlange F."/>
            <person name="Buchmann J.P."/>
            <person name="Shatalina M."/>
            <person name="Roffler S."/>
            <person name="Ben-David R."/>
            <person name="Dolezel J."/>
            <person name="Simkova H."/>
            <person name="Schulze-Lefert P."/>
            <person name="Spanu P.D."/>
            <person name="Bruggmann R."/>
            <person name="Amselem J."/>
            <person name="Quesneville H."/>
            <person name="Ver Loren van Themaat E."/>
            <person name="Paape T."/>
            <person name="Shimizu K.K."/>
            <person name="Keller B."/>
        </authorList>
    </citation>
    <scope>NUCLEOTIDE SEQUENCE [LARGE SCALE GENOMIC DNA]</scope>
    <source>
        <strain evidence="13">96224</strain>
    </source>
</reference>
<keyword evidence="5 8" id="KW-0547">Nucleotide-binding</keyword>
<dbReference type="GO" id="GO:0007052">
    <property type="term" value="P:mitotic spindle organization"/>
    <property type="evidence" value="ECO:0007669"/>
    <property type="project" value="TreeGrafter"/>
</dbReference>
<organism evidence="12">
    <name type="scientific">Blumeria graminis f. sp. tritici 96224</name>
    <dbReference type="NCBI Taxonomy" id="1268274"/>
    <lineage>
        <taxon>Eukaryota</taxon>
        <taxon>Fungi</taxon>
        <taxon>Dikarya</taxon>
        <taxon>Ascomycota</taxon>
        <taxon>Pezizomycotina</taxon>
        <taxon>Leotiomycetes</taxon>
        <taxon>Erysiphales</taxon>
        <taxon>Erysiphaceae</taxon>
        <taxon>Blumeria</taxon>
    </lineage>
</organism>
<feature type="compositionally biased region" description="Basic residues" evidence="9">
    <location>
        <begin position="13"/>
        <end position="22"/>
    </location>
</feature>
<dbReference type="Gene3D" id="1.10.510.10">
    <property type="entry name" value="Transferase(Phosphotransferase) domain 1"/>
    <property type="match status" value="1"/>
</dbReference>
<accession>A0A061HKM5</accession>
<dbReference type="InterPro" id="IPR036947">
    <property type="entry name" value="POLO_box_dom_sf"/>
</dbReference>
<evidence type="ECO:0000256" key="9">
    <source>
        <dbReference type="SAM" id="MobiDB-lite"/>
    </source>
</evidence>
<dbReference type="InterPro" id="IPR008271">
    <property type="entry name" value="Ser/Thr_kinase_AS"/>
</dbReference>
<feature type="compositionally biased region" description="Basic and acidic residues" evidence="9">
    <location>
        <begin position="35"/>
        <end position="54"/>
    </location>
</feature>
<dbReference type="AlphaFoldDB" id="A0A061HKM5"/>
<dbReference type="InterPro" id="IPR000719">
    <property type="entry name" value="Prot_kinase_dom"/>
</dbReference>
<keyword evidence="6 11" id="KW-0418">Kinase</keyword>
<evidence type="ECO:0000256" key="2">
    <source>
        <dbReference type="ARBA" id="ARBA00019599"/>
    </source>
</evidence>
<evidence type="ECO:0000256" key="8">
    <source>
        <dbReference type="PROSITE-ProRule" id="PRU10141"/>
    </source>
</evidence>
<evidence type="ECO:0000313" key="11">
    <source>
        <dbReference type="EMBL" id="EPQ67296.1"/>
    </source>
</evidence>
<proteinExistence type="predicted"/>
<evidence type="ECO:0000313" key="12">
    <source>
        <dbReference type="EMBL" id="SUZ07484.1"/>
    </source>
</evidence>
<dbReference type="PANTHER" id="PTHR24345">
    <property type="entry name" value="SERINE/THREONINE-PROTEIN KINASE PLK"/>
    <property type="match status" value="1"/>
</dbReference>
<sequence length="952" mass="108572">MDALSPRDVNAHLRVKQTKHLVLKQPAVNVKTSQKQKDHPPPPPAEVREPPSFDRKDGIIYKTGQMLGRGGFAICYEAQNLNTQQIYALKIVKSHMPQKRMEQKFQTELQIHSKMKHPNIVEFHRAFSYLNCTYIVLELCPNGSLMDMVKRRKYITEPEARYWTVQIAGAVKYMHGKGIIHRDLKMGNIFLDKNMDVKIGDFGLAALIMSGKDLQACRRTTLCGTPNYIAPEILSKEKGGHDHAVDIWSLGIIIFAMLTGKPPFQSETADEIYRRARERDYDWPSLDSTENLISKDTKDLVSKLLQPAHLRPDPDQIVQHSFFMCGWTPRQEEMSISLREKHISPKKYFSEINFSANMTVSNRNLKKLCVKCGVGPWTPAKKYTSTYREVAEEEKLGLTPAVPLAEDVVYHPFHAWLQDQVQSIQEHGENAEAALKILEKIISPASKSKYTGIPTSRTPIQSFAAQQRAKDSKQSVSQRQAQINRIGGDKTYVDRPMPPIKTEMKIRDAMVDIEDRLAVDMLHKLKLNAHEENRDKFTQPSIQRLKKISIFDEREKAELVPNTKPSHVLLRLCHLRTEIERALKARSPATEVKTPTKSPVIVVKWVDYTNKFGLGYILSNGSVGTLFRAMPTSQHGSKKESCPSTCVLIRDSEKHLINQSNPDWAHYGQLVPLSGCKVEFFENRGDEGLFSASVDSENFKATPGPNGEMFKLSASRDEFDSRKKERVALWRKFGNYMTHYGRDTEYTQEESHCHNSEQEHAIKNTVTFYQRWGDVGCWGFGDGQLQFNFPDHTKIILSSDGTWCDFYHLPLQAAHELSEKGIISAQALDERQHLSYPLKTMLNFKPKLTRSRSQRQAIIDPLVQEIPSANDFRRKIEFIFQCITEWTQNGGIGISDLTAKGRLRWSGARQSVNTKMPYKHVWVCVGGQATDERKVAWFDPRNPDVVLPDIEG</sequence>
<feature type="binding site" evidence="8">
    <location>
        <position position="90"/>
    </location>
    <ligand>
        <name>ATP</name>
        <dbReference type="ChEBI" id="CHEBI:30616"/>
    </ligand>
</feature>
<dbReference type="EMBL" id="KE373660">
    <property type="protein sequence ID" value="EPQ67296.1"/>
    <property type="molecule type" value="Genomic_DNA"/>
</dbReference>
<dbReference type="GO" id="GO:0005816">
    <property type="term" value="C:spindle pole body"/>
    <property type="evidence" value="ECO:0007669"/>
    <property type="project" value="TreeGrafter"/>
</dbReference>
<dbReference type="GO" id="GO:0000776">
    <property type="term" value="C:kinetochore"/>
    <property type="evidence" value="ECO:0007669"/>
    <property type="project" value="TreeGrafter"/>
</dbReference>
<dbReference type="GO" id="GO:0005737">
    <property type="term" value="C:cytoplasm"/>
    <property type="evidence" value="ECO:0007669"/>
    <property type="project" value="TreeGrafter"/>
</dbReference>
<dbReference type="GO" id="GO:0004674">
    <property type="term" value="F:protein serine/threonine kinase activity"/>
    <property type="evidence" value="ECO:0007669"/>
    <property type="project" value="UniProtKB-KW"/>
</dbReference>
<dbReference type="SMART" id="SM00220">
    <property type="entry name" value="S_TKc"/>
    <property type="match status" value="1"/>
</dbReference>
<dbReference type="GO" id="GO:0005634">
    <property type="term" value="C:nucleus"/>
    <property type="evidence" value="ECO:0007669"/>
    <property type="project" value="TreeGrafter"/>
</dbReference>
<dbReference type="Gene3D" id="3.30.1120.30">
    <property type="entry name" value="POLO box domain"/>
    <property type="match status" value="1"/>
</dbReference>
<dbReference type="Pfam" id="PF00069">
    <property type="entry name" value="Pkinase"/>
    <property type="match status" value="1"/>
</dbReference>
<dbReference type="SUPFAM" id="SSF56112">
    <property type="entry name" value="Protein kinase-like (PK-like)"/>
    <property type="match status" value="1"/>
</dbReference>
<dbReference type="PROSITE" id="PS00108">
    <property type="entry name" value="PROTEIN_KINASE_ST"/>
    <property type="match status" value="1"/>
</dbReference>